<protein>
    <recommendedName>
        <fullName evidence="8">Bacterial sugar transferase domain-containing protein</fullName>
    </recommendedName>
</protein>
<evidence type="ECO:0000256" key="5">
    <source>
        <dbReference type="ARBA" id="ARBA00022989"/>
    </source>
</evidence>
<evidence type="ECO:0000256" key="2">
    <source>
        <dbReference type="ARBA" id="ARBA00006464"/>
    </source>
</evidence>
<dbReference type="InterPro" id="IPR017475">
    <property type="entry name" value="EPS_sugar_tfrase"/>
</dbReference>
<feature type="transmembrane region" description="Helical" evidence="7">
    <location>
        <begin position="12"/>
        <end position="33"/>
    </location>
</feature>
<dbReference type="NCBIfam" id="TIGR03025">
    <property type="entry name" value="EPS_sugtrans"/>
    <property type="match status" value="1"/>
</dbReference>
<dbReference type="Pfam" id="PF02397">
    <property type="entry name" value="Bac_transf"/>
    <property type="match status" value="1"/>
</dbReference>
<organism evidence="9 10">
    <name type="scientific">Candidatus Zambryskibacteria bacterium RIFOXYD2_FULL_43_10</name>
    <dbReference type="NCBI Taxonomy" id="1802782"/>
    <lineage>
        <taxon>Bacteria</taxon>
        <taxon>Candidatus Zambryskiibacteriota</taxon>
    </lineage>
</organism>
<dbReference type="EMBL" id="MHWZ01000002">
    <property type="protein sequence ID" value="OHB18204.1"/>
    <property type="molecule type" value="Genomic_DNA"/>
</dbReference>
<keyword evidence="5 7" id="KW-1133">Transmembrane helix</keyword>
<reference evidence="9 10" key="1">
    <citation type="journal article" date="2016" name="Nat. Commun.">
        <title>Thousands of microbial genomes shed light on interconnected biogeochemical processes in an aquifer system.</title>
        <authorList>
            <person name="Anantharaman K."/>
            <person name="Brown C.T."/>
            <person name="Hug L.A."/>
            <person name="Sharon I."/>
            <person name="Castelle C.J."/>
            <person name="Probst A.J."/>
            <person name="Thomas B.C."/>
            <person name="Singh A."/>
            <person name="Wilkins M.J."/>
            <person name="Karaoz U."/>
            <person name="Brodie E.L."/>
            <person name="Williams K.H."/>
            <person name="Hubbard S.S."/>
            <person name="Banfield J.F."/>
        </authorList>
    </citation>
    <scope>NUCLEOTIDE SEQUENCE [LARGE SCALE GENOMIC DNA]</scope>
</reference>
<dbReference type="AlphaFoldDB" id="A0A1G2V984"/>
<keyword evidence="4 7" id="KW-0812">Transmembrane</keyword>
<comment type="caution">
    <text evidence="9">The sequence shown here is derived from an EMBL/GenBank/DDBJ whole genome shotgun (WGS) entry which is preliminary data.</text>
</comment>
<feature type="transmembrane region" description="Helical" evidence="7">
    <location>
        <begin position="45"/>
        <end position="65"/>
    </location>
</feature>
<feature type="domain" description="Bacterial sugar transferase" evidence="8">
    <location>
        <begin position="261"/>
        <end position="445"/>
    </location>
</feature>
<sequence length="450" mass="52046">MSLLNRKEPLVLFLGDLSSFVAALWLSLLIRGLEVPSKDLLLTHLLPFSLLFALWILVFYIAGLYEKHTVILKSKLPSALASTQIINSTLAVVFFYFIPFFGITPKTILFIYLLVSFVLVLSWRMYGYFRISRGHPDNAILIGSGDEMKKLLEEVNNNPIYNLKFVSSVDLNRADEKGFWDEIVSNIYSEDVSVVAIDLADKNVEPVLPHLYNLIFSKISFIDMHKIYEDIFDRMPISLLRYNWFLENISTRSRWGYDALKRLMDIVISIPLLLIPILLYPFVFIAVRLDDGGPIFTYQDRVGRNNHIIRILKFRTMIFNDNGDWQSKGLVNKVTAVGSFLRKTRLDEFPQLWNVLKGDISLIGPRPEFPEAVKHYTDEIPYYNVRHLIKPGLSGWAQIYQEEHPHHGVDTFETTNKLSYDLYYIKNRSFLLDIKIALRTLKILVSIAGR</sequence>
<dbReference type="PANTHER" id="PTHR30576">
    <property type="entry name" value="COLANIC BIOSYNTHESIS UDP-GLUCOSE LIPID CARRIER TRANSFERASE"/>
    <property type="match status" value="1"/>
</dbReference>
<accession>A0A1G2V984</accession>
<dbReference type="STRING" id="1802782.A2544_01485"/>
<feature type="transmembrane region" description="Helical" evidence="7">
    <location>
        <begin position="109"/>
        <end position="126"/>
    </location>
</feature>
<keyword evidence="6 7" id="KW-0472">Membrane</keyword>
<feature type="transmembrane region" description="Helical" evidence="7">
    <location>
        <begin position="85"/>
        <end position="103"/>
    </location>
</feature>
<evidence type="ECO:0000256" key="4">
    <source>
        <dbReference type="ARBA" id="ARBA00022692"/>
    </source>
</evidence>
<feature type="transmembrane region" description="Helical" evidence="7">
    <location>
        <begin position="263"/>
        <end position="287"/>
    </location>
</feature>
<proteinExistence type="inferred from homology"/>
<dbReference type="InterPro" id="IPR003362">
    <property type="entry name" value="Bact_transf"/>
</dbReference>
<dbReference type="GO" id="GO:0016020">
    <property type="term" value="C:membrane"/>
    <property type="evidence" value="ECO:0007669"/>
    <property type="project" value="UniProtKB-SubCell"/>
</dbReference>
<name>A0A1G2V984_9BACT</name>
<comment type="subcellular location">
    <subcellularLocation>
        <location evidence="1">Membrane</location>
        <topology evidence="1">Multi-pass membrane protein</topology>
    </subcellularLocation>
</comment>
<keyword evidence="3" id="KW-0808">Transferase</keyword>
<comment type="similarity">
    <text evidence="2">Belongs to the bacterial sugar transferase family.</text>
</comment>
<gene>
    <name evidence="9" type="ORF">A2544_01485</name>
</gene>
<evidence type="ECO:0000259" key="8">
    <source>
        <dbReference type="Pfam" id="PF02397"/>
    </source>
</evidence>
<evidence type="ECO:0000313" key="10">
    <source>
        <dbReference type="Proteomes" id="UP000176868"/>
    </source>
</evidence>
<dbReference type="GO" id="GO:0016780">
    <property type="term" value="F:phosphotransferase activity, for other substituted phosphate groups"/>
    <property type="evidence" value="ECO:0007669"/>
    <property type="project" value="TreeGrafter"/>
</dbReference>
<evidence type="ECO:0000256" key="3">
    <source>
        <dbReference type="ARBA" id="ARBA00022679"/>
    </source>
</evidence>
<evidence type="ECO:0000313" key="9">
    <source>
        <dbReference type="EMBL" id="OHB18204.1"/>
    </source>
</evidence>
<dbReference type="Proteomes" id="UP000176868">
    <property type="component" value="Unassembled WGS sequence"/>
</dbReference>
<evidence type="ECO:0000256" key="1">
    <source>
        <dbReference type="ARBA" id="ARBA00004141"/>
    </source>
</evidence>
<evidence type="ECO:0000256" key="6">
    <source>
        <dbReference type="ARBA" id="ARBA00023136"/>
    </source>
</evidence>
<evidence type="ECO:0000256" key="7">
    <source>
        <dbReference type="SAM" id="Phobius"/>
    </source>
</evidence>
<dbReference type="PANTHER" id="PTHR30576:SF0">
    <property type="entry name" value="UNDECAPRENYL-PHOSPHATE N-ACETYLGALACTOSAMINYL 1-PHOSPHATE TRANSFERASE-RELATED"/>
    <property type="match status" value="1"/>
</dbReference>